<feature type="transmembrane region" description="Helical" evidence="2">
    <location>
        <begin position="192"/>
        <end position="217"/>
    </location>
</feature>
<accession>A0A941D8I8</accession>
<keyword evidence="2" id="KW-0472">Membrane</keyword>
<name>A0A941D8I8_9MICO</name>
<sequence>MTDQPWTVPGSAPEPSRPTPGDPGPPPGSPPPAGPPPGSPPPGSPPPAGPGGPPPGGYGRFDVRPGIIPLRPLGLGDLFGAVFQAVRGNPGATIGLATLTTFVFLLPTTALGAWLAGQASYDVLGTSGAESDALPEGFGLSLVGQYLPSIGQVLSGILLAGFLAQVVGQAVLGRKVGMAGTWAATRGRVPALLGAVAVQVLAVVGLVALAVALVVALVVGIDPTDGPSIALAVLVGLLCVLAVVVAMVYLSTVWAFATSSVVLERLGPLRGLGRSARLVGSPLKGPFWRVFGIRLLTGIIVGTAASVVTFPIALAIFFGGVLLLGDAEAGSQLLVLQTVATGIAGLVTGALTTPFSAGVDALLYVDSRIRREGLDVRLVQTAQGAAEPPWPAST</sequence>
<feature type="transmembrane region" description="Helical" evidence="2">
    <location>
        <begin position="94"/>
        <end position="116"/>
    </location>
</feature>
<dbReference type="AlphaFoldDB" id="A0A941D8I8"/>
<keyword evidence="4" id="KW-1185">Reference proteome</keyword>
<evidence type="ECO:0000256" key="2">
    <source>
        <dbReference type="SAM" id="Phobius"/>
    </source>
</evidence>
<dbReference type="EMBL" id="JAGSNF010000012">
    <property type="protein sequence ID" value="MBR7743536.1"/>
    <property type="molecule type" value="Genomic_DNA"/>
</dbReference>
<evidence type="ECO:0000256" key="1">
    <source>
        <dbReference type="SAM" id="MobiDB-lite"/>
    </source>
</evidence>
<reference evidence="3" key="1">
    <citation type="submission" date="2021-04" db="EMBL/GenBank/DDBJ databases">
        <title>Phycicoccus avicenniae sp. nov., a novel endophytic actinomycetes isolated from branch of Avicennia mariana.</title>
        <authorList>
            <person name="Tuo L."/>
        </authorList>
    </citation>
    <scope>NUCLEOTIDE SEQUENCE</scope>
    <source>
        <strain evidence="3">BSK3Z-2</strain>
    </source>
</reference>
<gene>
    <name evidence="3" type="ORF">KC207_09570</name>
</gene>
<feature type="transmembrane region" description="Helical" evidence="2">
    <location>
        <begin position="343"/>
        <end position="365"/>
    </location>
</feature>
<proteinExistence type="predicted"/>
<feature type="transmembrane region" description="Helical" evidence="2">
    <location>
        <begin position="229"/>
        <end position="257"/>
    </location>
</feature>
<keyword evidence="2" id="KW-0812">Transmembrane</keyword>
<comment type="caution">
    <text evidence="3">The sequence shown here is derived from an EMBL/GenBank/DDBJ whole genome shotgun (WGS) entry which is preliminary data.</text>
</comment>
<dbReference type="Proteomes" id="UP000677016">
    <property type="component" value="Unassembled WGS sequence"/>
</dbReference>
<keyword evidence="2" id="KW-1133">Transmembrane helix</keyword>
<feature type="compositionally biased region" description="Pro residues" evidence="1">
    <location>
        <begin position="15"/>
        <end position="56"/>
    </location>
</feature>
<feature type="transmembrane region" description="Helical" evidence="2">
    <location>
        <begin position="295"/>
        <end position="323"/>
    </location>
</feature>
<evidence type="ECO:0008006" key="5">
    <source>
        <dbReference type="Google" id="ProtNLM"/>
    </source>
</evidence>
<dbReference type="RefSeq" id="WP_211602790.1">
    <property type="nucleotide sequence ID" value="NZ_JAGSNF010000012.1"/>
</dbReference>
<evidence type="ECO:0000313" key="4">
    <source>
        <dbReference type="Proteomes" id="UP000677016"/>
    </source>
</evidence>
<evidence type="ECO:0000313" key="3">
    <source>
        <dbReference type="EMBL" id="MBR7743536.1"/>
    </source>
</evidence>
<organism evidence="3 4">
    <name type="scientific">Phycicoccus avicenniae</name>
    <dbReference type="NCBI Taxonomy" id="2828860"/>
    <lineage>
        <taxon>Bacteria</taxon>
        <taxon>Bacillati</taxon>
        <taxon>Actinomycetota</taxon>
        <taxon>Actinomycetes</taxon>
        <taxon>Micrococcales</taxon>
        <taxon>Intrasporangiaceae</taxon>
        <taxon>Phycicoccus</taxon>
    </lineage>
</organism>
<feature type="transmembrane region" description="Helical" evidence="2">
    <location>
        <begin position="150"/>
        <end position="172"/>
    </location>
</feature>
<feature type="region of interest" description="Disordered" evidence="1">
    <location>
        <begin position="1"/>
        <end position="63"/>
    </location>
</feature>
<protein>
    <recommendedName>
        <fullName evidence="5">Glycerophosphoryl diester phosphodiesterase membrane domain-containing protein</fullName>
    </recommendedName>
</protein>